<dbReference type="Gene3D" id="2.60.40.3710">
    <property type="match status" value="1"/>
</dbReference>
<dbReference type="InterPro" id="IPR021868">
    <property type="entry name" value="Alpha_2_Macroglob_MG3"/>
</dbReference>
<evidence type="ECO:0000259" key="4">
    <source>
        <dbReference type="SMART" id="SM01359"/>
    </source>
</evidence>
<dbReference type="InterPro" id="IPR041246">
    <property type="entry name" value="Bact_MG10"/>
</dbReference>
<dbReference type="SMART" id="SM01359">
    <property type="entry name" value="A2M_N_2"/>
    <property type="match status" value="1"/>
</dbReference>
<evidence type="ECO:0000256" key="1">
    <source>
        <dbReference type="ARBA" id="ARBA00010556"/>
    </source>
</evidence>
<reference evidence="6 7" key="1">
    <citation type="submission" date="2023-04" db="EMBL/GenBank/DDBJ databases">
        <title>Ottowia paracancer sp. nov., isolated from human stomach.</title>
        <authorList>
            <person name="Song Y."/>
        </authorList>
    </citation>
    <scope>NUCLEOTIDE SEQUENCE [LARGE SCALE GENOMIC DNA]</scope>
    <source>
        <strain evidence="6 7">10c7w1</strain>
    </source>
</reference>
<protein>
    <submittedName>
        <fullName evidence="6">MG2 domain-containing protein</fullName>
    </submittedName>
</protein>
<gene>
    <name evidence="6" type="ORF">QB898_09675</name>
</gene>
<dbReference type="Pfam" id="PF01835">
    <property type="entry name" value="MG2"/>
    <property type="match status" value="1"/>
</dbReference>
<sequence length="2004" mass="217685">MKRSVWFRLSLLCSALALAGQAHALAVASVSPQGEVSRVRQVVVRFKTNAVAFGDAKLAAPFTLACNDAQAQKGEGRWTGAREWVYDFEDDLPPGTRCTLKAAAGFKAADGSALEGKSSYAFHTGGPIVQDVLPGTWRKVDEDQHFVLALNGAATPESVQAHVWCSAEGVGERVPVKLITGADRAALLKELDWSQRDEKKPGTVFVMQCQRRLTPETKVELVYGKGVATPSGIPNTVERRFEYEVRPLFQASMSCERENAQAACMPLRPVTLDFSASAPRRLLQQARLTSDKGEIAPEFNEKGDPDDLLDSLKFPAPLAESATYTLTLPADLKDDSGRPLANAASFPLTVRTSPMPPLAKFAAGTFGIVERFAEGPNGTPLLPVTLRRVEPQLGVQSMQISRARFESDADIIEWMRRVEEFDDASIEREKAAQVVRGALPPPLKDSPYSENYVETRAVSLLEGRADAQTQPLPGTQEGDTRPFEVVGIPLTPGFHVLEIASRQLGQALLNEGYGPQRTMYVRTSALVTNLAVHFKWSPEGSLAWVTTLDHGQPVAGAQVNVSDCYGKPVARAVTDAQGLARLPEVTQSSPCALEWRVPESTRGYFISARSGEGSGQDMAFVWSNWNRGIEPWRFNAPTGRDGGASAEVAHTVLDRTLVRAGETVSMKHYLRQSVSPEKGTLALPPAGSMPRTLTITHVGSGQEYTQELNWRDTPTGGRSAASQFAVPKNAKLGVYRITFGAGGGDDDDSGGHSAGSFRVEEFRLPVYRGSVAVADENALIATADVPVQVQVSYVAGGAAAHLPVQVSAAVKDIAPHFGDYDSFSFTPPDGRRSSETRVDDDGDDSDAPSSASQKLVADKQPLTLDAQGAGRLVLAKLPASSRPRELLLEATYADPNGEIQTLSQTQTLWPAAVVAGLRADSWVSVDKNLKLQALALDLQGKPKAGAAMTVRAVAHTTTTTRKRLVGGFYAYDHHHETHDLGALCSGKTDARGLLHCDVKLAQPGRIELVASAADEAGRKAEAAQSVWVTRQGELWFDGENNDRMDVLPEQKRYNAGDTARFQVRMPFRKATALVAVEREGIVQTQVVQLSGDDPTISLKVGENWGPNVYVSVLALRGRLYEVPWYSFFTWGFKSPIQWWRAFRNKDSDFAPPTALVDLSKPTYRFGMAEIRLGEQNYRMHVGVEADKASYAPRGTARVRIEAKLPGGQPAAQARVAVAAVDKALLELMPNTSWNLLEAMLRRRSWDVETATAQMEIVGRRHYGRKAAPPGGDGAGGAPVRELLDTLLLWKPDVELDANGQAIVDVPLNDALTTFQIVAVADSGANRFGTGKTSVRVTQDLQIISGLPPLVRGGDAYEAAFTLRNTTDKPMKVQVRAEAAPLQTEAQTLEIPAGQASEARWQVTAPPHMGVPGAQEITWKISAKDENGSASDALKVSQRVVPAVPVTVQQATLVQLEKPYTLPVAPPADALPGRGGLRLALQPKLADGLPAINDWFAAYPYSCLEQQTSKAIGMRDEAQWRSVAAQMPSYMDGDGLLYYFPPRSGQEDKGSPILTAWMLAATHEASRIEPQYALPEDVRQPMLDGLAAFVEGRITRRYWSPRKDLDVLKLAAIEALSRYGAARAAMLESITIAPNQWPTSAVIDWVNVLRRVKGIPAQPQKLEEAMQILRSRLSWQGSRLIFSAEKDDDWWWFMAGGDVNTARLLLTVLDDPEWHDDMGRLINGFIQRQQSGAWHTTTANLWGSFAIEQFARARESAPVSGITRASLGGEKAQVDWSEVRPAPKEEGVDHANSRLSYSGAPASPGLYVNNTMQLPWPQKKGQQAGQPAGKSELAVTHEGSGSPWLTLQSLAAVPLKAPFAAGYQIKRSVTPLEQADKSLPAGHYSRGDILRVTLEVNASADMTWVAITDPVPGGATILGSGLGRDSAIASSGEKSEGWGWLAYEERSFESFRAYYEYLPKGKLKMEYTVRLNNPGVFNLPPTRVEALYAPEMFGEAPNAPVQVRQ</sequence>
<evidence type="ECO:0000313" key="7">
    <source>
        <dbReference type="Proteomes" id="UP001237156"/>
    </source>
</evidence>
<dbReference type="GO" id="GO:0004866">
    <property type="term" value="F:endopeptidase inhibitor activity"/>
    <property type="evidence" value="ECO:0007669"/>
    <property type="project" value="InterPro"/>
</dbReference>
<keyword evidence="7" id="KW-1185">Reference proteome</keyword>
<comment type="caution">
    <text evidence="6">The sequence shown here is derived from an EMBL/GenBank/DDBJ whole genome shotgun (WGS) entry which is preliminary data.</text>
</comment>
<dbReference type="RefSeq" id="WP_279524784.1">
    <property type="nucleotide sequence ID" value="NZ_JARVII010000020.1"/>
</dbReference>
<dbReference type="Proteomes" id="UP001237156">
    <property type="component" value="Unassembled WGS sequence"/>
</dbReference>
<comment type="similarity">
    <text evidence="1">Belongs to the protease inhibitor I39 (alpha-2-macroglobulin) family. Bacterial alpha-2-macroglobulin subfamily.</text>
</comment>
<dbReference type="InterPro" id="IPR051802">
    <property type="entry name" value="YfhM-like"/>
</dbReference>
<dbReference type="InterPro" id="IPR002890">
    <property type="entry name" value="MG2"/>
</dbReference>
<dbReference type="SMART" id="SM01360">
    <property type="entry name" value="A2M"/>
    <property type="match status" value="1"/>
</dbReference>
<evidence type="ECO:0000256" key="2">
    <source>
        <dbReference type="SAM" id="MobiDB-lite"/>
    </source>
</evidence>
<dbReference type="EMBL" id="JARVII010000020">
    <property type="protein sequence ID" value="MDG9699976.1"/>
    <property type="molecule type" value="Genomic_DNA"/>
</dbReference>
<dbReference type="Pfam" id="PF00207">
    <property type="entry name" value="A2M"/>
    <property type="match status" value="1"/>
</dbReference>
<feature type="chain" id="PRO_5043364156" evidence="3">
    <location>
        <begin position="25"/>
        <end position="2004"/>
    </location>
</feature>
<dbReference type="PANTHER" id="PTHR40094">
    <property type="entry name" value="ALPHA-2-MACROGLOBULIN HOMOLOG"/>
    <property type="match status" value="1"/>
</dbReference>
<organism evidence="6 7">
    <name type="scientific">Ottowia cancrivicina</name>
    <dbReference type="NCBI Taxonomy" id="3040346"/>
    <lineage>
        <taxon>Bacteria</taxon>
        <taxon>Pseudomonadati</taxon>
        <taxon>Pseudomonadota</taxon>
        <taxon>Betaproteobacteria</taxon>
        <taxon>Burkholderiales</taxon>
        <taxon>Comamonadaceae</taxon>
        <taxon>Ottowia</taxon>
    </lineage>
</organism>
<dbReference type="PANTHER" id="PTHR40094:SF1">
    <property type="entry name" value="UBIQUITIN DOMAIN-CONTAINING PROTEIN"/>
    <property type="match status" value="1"/>
</dbReference>
<dbReference type="InterPro" id="IPR011625">
    <property type="entry name" value="A2M_N_BRD"/>
</dbReference>
<feature type="compositionally biased region" description="Basic and acidic residues" evidence="2">
    <location>
        <begin position="829"/>
        <end position="839"/>
    </location>
</feature>
<proteinExistence type="inferred from homology"/>
<feature type="signal peptide" evidence="3">
    <location>
        <begin position="1"/>
        <end position="24"/>
    </location>
</feature>
<name>A0AAW6RMY1_9BURK</name>
<dbReference type="Pfam" id="PF17973">
    <property type="entry name" value="bMG10"/>
    <property type="match status" value="1"/>
</dbReference>
<evidence type="ECO:0000256" key="3">
    <source>
        <dbReference type="SAM" id="SignalP"/>
    </source>
</evidence>
<dbReference type="Pfam" id="PF07703">
    <property type="entry name" value="A2M_BRD"/>
    <property type="match status" value="1"/>
</dbReference>
<accession>A0AAW6RMY1</accession>
<feature type="domain" description="Alpha-2-macroglobulin" evidence="5">
    <location>
        <begin position="1286"/>
        <end position="1376"/>
    </location>
</feature>
<feature type="domain" description="Alpha-2-macroglobulin bait region" evidence="4">
    <location>
        <begin position="1044"/>
        <end position="1227"/>
    </location>
</feature>
<evidence type="ECO:0000259" key="5">
    <source>
        <dbReference type="SMART" id="SM01360"/>
    </source>
</evidence>
<feature type="region of interest" description="Disordered" evidence="2">
    <location>
        <begin position="824"/>
        <end position="860"/>
    </location>
</feature>
<evidence type="ECO:0000313" key="6">
    <source>
        <dbReference type="EMBL" id="MDG9699976.1"/>
    </source>
</evidence>
<keyword evidence="3" id="KW-0732">Signal</keyword>
<dbReference type="Pfam" id="PF11974">
    <property type="entry name" value="bMG3"/>
    <property type="match status" value="1"/>
</dbReference>
<dbReference type="InterPro" id="IPR001599">
    <property type="entry name" value="Macroglobln_a2"/>
</dbReference>